<evidence type="ECO:0000313" key="3">
    <source>
        <dbReference type="Proteomes" id="UP000680045"/>
    </source>
</evidence>
<dbReference type="GO" id="GO:0030020">
    <property type="term" value="F:extracellular matrix structural constituent conferring tensile strength"/>
    <property type="evidence" value="ECO:0007669"/>
    <property type="project" value="TreeGrafter"/>
</dbReference>
<dbReference type="PANTHER" id="PTHR24023:SF1034">
    <property type="entry name" value="COLLAGEN ALPHA-1(XVIII) CHAIN"/>
    <property type="match status" value="1"/>
</dbReference>
<comment type="caution">
    <text evidence="2">The sequence shown here is derived from an EMBL/GenBank/DDBJ whole genome shotgun (WGS) entry which is preliminary data.</text>
</comment>
<sequence length="209" mass="20056">MLLSPVHQAFKGDKGDKGFPGAPGPRGPQGPQGPQGFPGPPGPQGPQGFPGPAGPQGPAGPPGAGAIIPFASGITPATLTTIAGGLVGTSSAIGFGTAIPGLTILGGAIDLTGLLNEAFTVPRAGTITSIAATFSTTVGLTLPVGSATITAQLFRAPAGSNIFTAIPGATVVLAPALSGIVLPGTISQGVTAGLAIPVFPGDRLMMVSL</sequence>
<dbReference type="InterPro" id="IPR050149">
    <property type="entry name" value="Collagen_superfamily"/>
</dbReference>
<accession>A0A941J7K1</accession>
<gene>
    <name evidence="2" type="ORF">KEH51_11085</name>
</gene>
<feature type="region of interest" description="Disordered" evidence="1">
    <location>
        <begin position="1"/>
        <end position="67"/>
    </location>
</feature>
<proteinExistence type="predicted"/>
<evidence type="ECO:0000256" key="1">
    <source>
        <dbReference type="SAM" id="MobiDB-lite"/>
    </source>
</evidence>
<feature type="compositionally biased region" description="Pro residues" evidence="1">
    <location>
        <begin position="52"/>
        <end position="61"/>
    </location>
</feature>
<name>A0A941J7K1_9BACI</name>
<protein>
    <submittedName>
        <fullName evidence="2">BclB domain-containing protein</fullName>
    </submittedName>
</protein>
<dbReference type="Pfam" id="PF01391">
    <property type="entry name" value="Collagen"/>
    <property type="match status" value="1"/>
</dbReference>
<dbReference type="InterPro" id="IPR021210">
    <property type="entry name" value="Exosporium_BclB"/>
</dbReference>
<dbReference type="PANTHER" id="PTHR24023">
    <property type="entry name" value="COLLAGEN ALPHA"/>
    <property type="match status" value="1"/>
</dbReference>
<evidence type="ECO:0000313" key="2">
    <source>
        <dbReference type="EMBL" id="MBR8644776.1"/>
    </source>
</evidence>
<dbReference type="GO" id="GO:0030198">
    <property type="term" value="P:extracellular matrix organization"/>
    <property type="evidence" value="ECO:0007669"/>
    <property type="project" value="TreeGrafter"/>
</dbReference>
<dbReference type="AlphaFoldDB" id="A0A941J7K1"/>
<dbReference type="GO" id="GO:0031012">
    <property type="term" value="C:extracellular matrix"/>
    <property type="evidence" value="ECO:0007669"/>
    <property type="project" value="TreeGrafter"/>
</dbReference>
<reference evidence="2" key="1">
    <citation type="submission" date="2021-04" db="EMBL/GenBank/DDBJ databases">
        <title>Whole genome sequencing of Enterococci isolates from hospitalized patients.</title>
        <authorList>
            <person name="Ogoti B.M."/>
            <person name="Onyambu F.G."/>
        </authorList>
    </citation>
    <scope>NUCLEOTIDE SEQUENCE</scope>
    <source>
        <strain evidence="2">242</strain>
    </source>
</reference>
<dbReference type="GO" id="GO:0005615">
    <property type="term" value="C:extracellular space"/>
    <property type="evidence" value="ECO:0007669"/>
    <property type="project" value="TreeGrafter"/>
</dbReference>
<organism evidence="2 3">
    <name type="scientific">Peribacillus frigoritolerans</name>
    <dbReference type="NCBI Taxonomy" id="450367"/>
    <lineage>
        <taxon>Bacteria</taxon>
        <taxon>Bacillati</taxon>
        <taxon>Bacillota</taxon>
        <taxon>Bacilli</taxon>
        <taxon>Bacillales</taxon>
        <taxon>Bacillaceae</taxon>
        <taxon>Peribacillus</taxon>
    </lineage>
</organism>
<dbReference type="InterPro" id="IPR008160">
    <property type="entry name" value="Collagen"/>
</dbReference>
<dbReference type="Proteomes" id="UP000680045">
    <property type="component" value="Unassembled WGS sequence"/>
</dbReference>
<dbReference type="NCBIfam" id="TIGR03721">
    <property type="entry name" value="exospore_TM"/>
    <property type="match status" value="1"/>
</dbReference>
<dbReference type="EMBL" id="JAGTPW010000016">
    <property type="protein sequence ID" value="MBR8644776.1"/>
    <property type="molecule type" value="Genomic_DNA"/>
</dbReference>